<dbReference type="InterPro" id="IPR021840">
    <property type="entry name" value="DUF3433"/>
</dbReference>
<evidence type="ECO:0000313" key="3">
    <source>
        <dbReference type="EMBL" id="KAF2757598.1"/>
    </source>
</evidence>
<keyword evidence="2" id="KW-1133">Transmembrane helix</keyword>
<feature type="transmembrane region" description="Helical" evidence="2">
    <location>
        <begin position="428"/>
        <end position="452"/>
    </location>
</feature>
<feature type="compositionally biased region" description="Basic and acidic residues" evidence="1">
    <location>
        <begin position="60"/>
        <end position="69"/>
    </location>
</feature>
<protein>
    <recommendedName>
        <fullName evidence="5">Phosphoribosylaminoimidazole-succinocarboxamide synthase</fullName>
    </recommendedName>
</protein>
<feature type="compositionally biased region" description="Polar residues" evidence="1">
    <location>
        <begin position="36"/>
        <end position="47"/>
    </location>
</feature>
<evidence type="ECO:0000256" key="2">
    <source>
        <dbReference type="SAM" id="Phobius"/>
    </source>
</evidence>
<keyword evidence="4" id="KW-1185">Reference proteome</keyword>
<feature type="transmembrane region" description="Helical" evidence="2">
    <location>
        <begin position="638"/>
        <end position="659"/>
    </location>
</feature>
<feature type="transmembrane region" description="Helical" evidence="2">
    <location>
        <begin position="321"/>
        <end position="344"/>
    </location>
</feature>
<feature type="region of interest" description="Disordered" evidence="1">
    <location>
        <begin position="897"/>
        <end position="918"/>
    </location>
</feature>
<feature type="transmembrane region" description="Helical" evidence="2">
    <location>
        <begin position="679"/>
        <end position="700"/>
    </location>
</feature>
<dbReference type="PANTHER" id="PTHR37544:SF1">
    <property type="entry name" value="PHOSPHORIBOSYLAMINOIMIDAZOLE-SUCCINOCARBOXAMIDE SYNTHASE"/>
    <property type="match status" value="1"/>
</dbReference>
<evidence type="ECO:0008006" key="5">
    <source>
        <dbReference type="Google" id="ProtNLM"/>
    </source>
</evidence>
<feature type="compositionally biased region" description="Polar residues" evidence="1">
    <location>
        <begin position="251"/>
        <end position="261"/>
    </location>
</feature>
<keyword evidence="2" id="KW-0812">Transmembrane</keyword>
<evidence type="ECO:0000256" key="1">
    <source>
        <dbReference type="SAM" id="MobiDB-lite"/>
    </source>
</evidence>
<feature type="compositionally biased region" description="Basic and acidic residues" evidence="1">
    <location>
        <begin position="90"/>
        <end position="100"/>
    </location>
</feature>
<dbReference type="OrthoDB" id="3057599at2759"/>
<feature type="region of interest" description="Disordered" evidence="1">
    <location>
        <begin position="141"/>
        <end position="195"/>
    </location>
</feature>
<feature type="compositionally biased region" description="Low complexity" evidence="1">
    <location>
        <begin position="177"/>
        <end position="195"/>
    </location>
</feature>
<dbReference type="PANTHER" id="PTHR37544">
    <property type="entry name" value="SPRAY-RELATED"/>
    <property type="match status" value="1"/>
</dbReference>
<feature type="region of interest" description="Disordered" evidence="1">
    <location>
        <begin position="213"/>
        <end position="237"/>
    </location>
</feature>
<feature type="transmembrane region" description="Helical" evidence="2">
    <location>
        <begin position="472"/>
        <end position="495"/>
    </location>
</feature>
<feature type="region of interest" description="Disordered" evidence="1">
    <location>
        <begin position="249"/>
        <end position="282"/>
    </location>
</feature>
<proteinExistence type="predicted"/>
<sequence length="971" mass="107618">MRTANRLPYIVVSQPQLYHSTSKQSITASEDYYSASEGTSSELSASNADRRRYSTPPLRRSPDADDQHSHAAAGFMTRPKNVTFDNSTTIHERPHSEDSYRTAPNTGAPRRQMASISPSTTPGLDDTPYIRFAIDQLTRDEEVRGSRHYQGVPEDSNASYPVDRVISDEGLGYFGGPPQQRAQQSQRPVSQPFPQPITQNIPQTQLPQRTISSDNAKSTPVVPGILPRLPSSGSATITRKSLPPAIAITAASDQTPPQSRRSFIPPPHGRTDSGQSSLSHQSLSGHESLSKDIFVPHRPTRESLRYPPLDFLPSILRPLSLVTFILLCTIMLAMLIFCAVYSLINNGLWAYGGFGGGRYFTFQYLPTIVGMMLLMWLFQVQTAVQRIAPFMALCSESHRSRSEAMFLRIAPMSFLLPNVNYFKTGQTVFGIFSAASWLFIFTIPLLGSAFGARHEGPSNIDGEWVWISVQGVIWATIALYVFLVLSLMLLVICLWRRQTGLKWDPRSLADIIALLERSNTVGAYEGAETFQTKTEFRDALADQAPLLGYWHTSKRQNDVFYGLGEPGYPTRKYSVEDGKIREKAPEKAYQSYQSYPKDDVEAGAGRSLRREGDFSIRMDIRSSKVRLHYLPWYLRDTFVAAWVVIAIVLLAAFLVISFINNAVRDGFAPLLGVESDSTGFSPANFLYSFVPGVIGTFLFLSWQSLDLSFRALTPYASLSSPRGATAEQSLLLDYSARLPISVTVVAAANGHFAVAVLSLFTLFNAAIPVLSGGVFWNQYYVDSRSVRVAAHLPAFYALCVFLALYAFFICVIFVSRKRMALPHASNNLAEIVSWVYQSPILADRAFARPTTKADLVTRLMGAGWTDKSTFSRSLVALVSPSRQNLAVQRSVGAASADLAPSPHGMDHDETDVDQTGVGEKRQSILDPGAIRYGFGIHVGRDGMEHLGIDRVKRGTGREMVIYEQTKRPWRD</sequence>
<feature type="region of interest" description="Disordered" evidence="1">
    <location>
        <begin position="36"/>
        <end position="127"/>
    </location>
</feature>
<keyword evidence="2" id="KW-0472">Membrane</keyword>
<dbReference type="Proteomes" id="UP000799437">
    <property type="component" value="Unassembled WGS sequence"/>
</dbReference>
<name>A0A6A6W3T4_9PEZI</name>
<gene>
    <name evidence="3" type="ORF">EJ05DRAFT_476831</name>
</gene>
<dbReference type="Pfam" id="PF11915">
    <property type="entry name" value="DUF3433"/>
    <property type="match status" value="2"/>
</dbReference>
<organism evidence="3 4">
    <name type="scientific">Pseudovirgaria hyperparasitica</name>
    <dbReference type="NCBI Taxonomy" id="470096"/>
    <lineage>
        <taxon>Eukaryota</taxon>
        <taxon>Fungi</taxon>
        <taxon>Dikarya</taxon>
        <taxon>Ascomycota</taxon>
        <taxon>Pezizomycotina</taxon>
        <taxon>Dothideomycetes</taxon>
        <taxon>Dothideomycetes incertae sedis</taxon>
        <taxon>Acrospermales</taxon>
        <taxon>Acrospermaceae</taxon>
        <taxon>Pseudovirgaria</taxon>
    </lineage>
</organism>
<reference evidence="3" key="1">
    <citation type="journal article" date="2020" name="Stud. Mycol.">
        <title>101 Dothideomycetes genomes: a test case for predicting lifestyles and emergence of pathogens.</title>
        <authorList>
            <person name="Haridas S."/>
            <person name="Albert R."/>
            <person name="Binder M."/>
            <person name="Bloem J."/>
            <person name="Labutti K."/>
            <person name="Salamov A."/>
            <person name="Andreopoulos B."/>
            <person name="Baker S."/>
            <person name="Barry K."/>
            <person name="Bills G."/>
            <person name="Bluhm B."/>
            <person name="Cannon C."/>
            <person name="Castanera R."/>
            <person name="Culley D."/>
            <person name="Daum C."/>
            <person name="Ezra D."/>
            <person name="Gonzalez J."/>
            <person name="Henrissat B."/>
            <person name="Kuo A."/>
            <person name="Liang C."/>
            <person name="Lipzen A."/>
            <person name="Lutzoni F."/>
            <person name="Magnuson J."/>
            <person name="Mondo S."/>
            <person name="Nolan M."/>
            <person name="Ohm R."/>
            <person name="Pangilinan J."/>
            <person name="Park H.-J."/>
            <person name="Ramirez L."/>
            <person name="Alfaro M."/>
            <person name="Sun H."/>
            <person name="Tritt A."/>
            <person name="Yoshinaga Y."/>
            <person name="Zwiers L.-H."/>
            <person name="Turgeon B."/>
            <person name="Goodwin S."/>
            <person name="Spatafora J."/>
            <person name="Crous P."/>
            <person name="Grigoriev I."/>
        </authorList>
    </citation>
    <scope>NUCLEOTIDE SEQUENCE</scope>
    <source>
        <strain evidence="3">CBS 121739</strain>
    </source>
</reference>
<evidence type="ECO:0000313" key="4">
    <source>
        <dbReference type="Proteomes" id="UP000799437"/>
    </source>
</evidence>
<dbReference type="AlphaFoldDB" id="A0A6A6W3T4"/>
<feature type="transmembrane region" description="Helical" evidence="2">
    <location>
        <begin position="752"/>
        <end position="775"/>
    </location>
</feature>
<feature type="compositionally biased region" description="Low complexity" evidence="1">
    <location>
        <begin position="273"/>
        <end position="282"/>
    </location>
</feature>
<dbReference type="EMBL" id="ML996573">
    <property type="protein sequence ID" value="KAF2757598.1"/>
    <property type="molecule type" value="Genomic_DNA"/>
</dbReference>
<accession>A0A6A6W3T4</accession>
<dbReference type="RefSeq" id="XP_033600049.1">
    <property type="nucleotide sequence ID" value="XM_033744119.1"/>
</dbReference>
<feature type="transmembrane region" description="Helical" evidence="2">
    <location>
        <begin position="795"/>
        <end position="814"/>
    </location>
</feature>
<feature type="transmembrane region" description="Helical" evidence="2">
    <location>
        <begin position="364"/>
        <end position="384"/>
    </location>
</feature>
<dbReference type="GeneID" id="54485173"/>